<evidence type="ECO:0000256" key="3">
    <source>
        <dbReference type="ARBA" id="ARBA00022546"/>
    </source>
</evidence>
<reference evidence="8 9" key="1">
    <citation type="journal article" date="2015" name="Infect. Genet. Evol.">
        <title>Unique genomic organization of a novel Avipoxvirus detected in turkey (Meleagris gallopavo).</title>
        <authorList>
            <person name="Banyai K."/>
            <person name="Palya V."/>
            <person name="Denes B."/>
            <person name="Glavits R."/>
            <person name="Ivanics E."/>
            <person name="Horvath B."/>
            <person name="Farkas S.L."/>
            <person name="Marton S."/>
            <person name="Balint A."/>
            <person name="Gyuranecz M."/>
            <person name="Erdelyi K."/>
            <person name="Dan A."/>
        </authorList>
    </citation>
    <scope>NUCLEOTIDE SEQUENCE [LARGE SCALE GENOMIC DNA]</scope>
    <source>
        <strain evidence="8 9">TKPV-HU1124/2011</strain>
    </source>
</reference>
<dbReference type="SUPFAM" id="SSF48726">
    <property type="entry name" value="Immunoglobulin"/>
    <property type="match status" value="1"/>
</dbReference>
<dbReference type="EMBL" id="KP728110">
    <property type="protein sequence ID" value="ALA62522.1"/>
    <property type="molecule type" value="Genomic_DNA"/>
</dbReference>
<evidence type="ECO:0000256" key="1">
    <source>
        <dbReference type="ARBA" id="ARBA00004313"/>
    </source>
</evidence>
<dbReference type="Proteomes" id="UP000142477">
    <property type="component" value="Segment"/>
</dbReference>
<organism evidence="8 9">
    <name type="scientific">Turkeypox virus</name>
    <dbReference type="NCBI Taxonomy" id="336486"/>
    <lineage>
        <taxon>Viruses</taxon>
        <taxon>Varidnaviria</taxon>
        <taxon>Bamfordvirae</taxon>
        <taxon>Nucleocytoviricota</taxon>
        <taxon>Pokkesviricetes</taxon>
        <taxon>Chitovirales</taxon>
        <taxon>Poxviridae</taxon>
        <taxon>Chordopoxvirinae</taxon>
        <taxon>Avipoxvirus</taxon>
        <taxon>Avipoxvirus turkeypox</taxon>
    </lineage>
</organism>
<dbReference type="RefSeq" id="YP_009177169.1">
    <property type="nucleotide sequence ID" value="NC_028238.1"/>
</dbReference>
<evidence type="ECO:0000256" key="6">
    <source>
        <dbReference type="ARBA" id="ARBA00030815"/>
    </source>
</evidence>
<protein>
    <recommendedName>
        <fullName evidence="6">Hemagglutinin</fullName>
    </recommendedName>
</protein>
<dbReference type="KEGG" id="vg:26122838"/>
<keyword evidence="3" id="KW-0348">Hemagglutinin</keyword>
<keyword evidence="4" id="KW-0472">Membrane</keyword>
<name>A0A0M3ZRR6_9POXV</name>
<evidence type="ECO:0000313" key="9">
    <source>
        <dbReference type="Proteomes" id="UP000142477"/>
    </source>
</evidence>
<keyword evidence="9" id="KW-1185">Reference proteome</keyword>
<keyword evidence="4" id="KW-1043">Host membrane</keyword>
<dbReference type="GO" id="GO:0055036">
    <property type="term" value="C:virion membrane"/>
    <property type="evidence" value="ECO:0007669"/>
    <property type="project" value="UniProtKB-SubCell"/>
</dbReference>
<accession>A0A0M3ZRR6</accession>
<dbReference type="Pfam" id="PF07686">
    <property type="entry name" value="V-set"/>
    <property type="match status" value="1"/>
</dbReference>
<evidence type="ECO:0000259" key="7">
    <source>
        <dbReference type="PROSITE" id="PS50835"/>
    </source>
</evidence>
<keyword evidence="5" id="KW-0946">Virion</keyword>
<dbReference type="InterPro" id="IPR003599">
    <property type="entry name" value="Ig_sub"/>
</dbReference>
<sequence>MAYKTIFILYIFCYIDKNDSILANVGEEVTLNCSIYDALEIKVDTIIWFKYSEPISKYISISDANSTIYGEYVSNKIQVYNSKDLKTTAISISGIDVSDTGYYGCKFYIGDCIKEYSDNIELIDTVYFVWTSSAYTTRVQCYIISSTTTSGHWVINGVRTDGSAVATLLADSSHLIGSNVIELIIYNSFDDTIDAPICSVDFEGMIKEYSINIRSTMPNVLYNEYNDIATTLYGLGDAS</sequence>
<evidence type="ECO:0000313" key="8">
    <source>
        <dbReference type="EMBL" id="ALA62522.1"/>
    </source>
</evidence>
<dbReference type="InterPro" id="IPR036179">
    <property type="entry name" value="Ig-like_dom_sf"/>
</dbReference>
<dbReference type="InterPro" id="IPR013783">
    <property type="entry name" value="Ig-like_fold"/>
</dbReference>
<feature type="domain" description="Ig-like" evidence="7">
    <location>
        <begin position="26"/>
        <end position="105"/>
    </location>
</feature>
<dbReference type="SMART" id="SM00409">
    <property type="entry name" value="IG"/>
    <property type="match status" value="1"/>
</dbReference>
<keyword evidence="5" id="KW-0261">Viral envelope protein</keyword>
<dbReference type="Gene3D" id="2.60.40.10">
    <property type="entry name" value="Immunoglobulins"/>
    <property type="match status" value="1"/>
</dbReference>
<comment type="subcellular location">
    <subcellularLocation>
        <location evidence="1">Host membrane</location>
        <topology evidence="1">Single-pass type I membrane protein</topology>
    </subcellularLocation>
    <subcellularLocation>
        <location evidence="2">Virion membrane</location>
        <topology evidence="2">Single-pass type I membrane protein</topology>
    </subcellularLocation>
</comment>
<dbReference type="OrthoDB" id="17766at10239"/>
<dbReference type="InterPro" id="IPR013106">
    <property type="entry name" value="Ig_V-set"/>
</dbReference>
<dbReference type="PROSITE" id="PS50835">
    <property type="entry name" value="IG_LIKE"/>
    <property type="match status" value="1"/>
</dbReference>
<evidence type="ECO:0000256" key="5">
    <source>
        <dbReference type="ARBA" id="ARBA00022879"/>
    </source>
</evidence>
<dbReference type="GO" id="GO:0019031">
    <property type="term" value="C:viral envelope"/>
    <property type="evidence" value="ECO:0007669"/>
    <property type="project" value="UniProtKB-KW"/>
</dbReference>
<dbReference type="InterPro" id="IPR007110">
    <property type="entry name" value="Ig-like_dom"/>
</dbReference>
<proteinExistence type="predicted"/>
<dbReference type="GeneID" id="26122838"/>
<evidence type="ECO:0000256" key="4">
    <source>
        <dbReference type="ARBA" id="ARBA00022870"/>
    </source>
</evidence>
<evidence type="ECO:0000256" key="2">
    <source>
        <dbReference type="ARBA" id="ARBA00004563"/>
    </source>
</evidence>
<dbReference type="GO" id="GO:0033644">
    <property type="term" value="C:host cell membrane"/>
    <property type="evidence" value="ECO:0007669"/>
    <property type="project" value="UniProtKB-SubCell"/>
</dbReference>